<name>A0ABD2QME6_9PLAT</name>
<proteinExistence type="predicted"/>
<dbReference type="InterPro" id="IPR058952">
    <property type="entry name" value="Ig_CFAP47"/>
</dbReference>
<dbReference type="Pfam" id="PF26579">
    <property type="entry name" value="Ig_CFAP47"/>
    <property type="match status" value="1"/>
</dbReference>
<protein>
    <submittedName>
        <fullName evidence="2">Cilia- and flagella-associated protein 47</fullName>
    </submittedName>
</protein>
<gene>
    <name evidence="2" type="ORF">Ciccas_000611</name>
</gene>
<keyword evidence="2" id="KW-0282">Flagellum</keyword>
<dbReference type="PANTHER" id="PTHR45912">
    <property type="entry name" value="CILIA- AND FLAGELLA-ASSOCIATED PROTEIN 47"/>
    <property type="match status" value="1"/>
</dbReference>
<keyword evidence="2" id="KW-0969">Cilium</keyword>
<keyword evidence="3" id="KW-1185">Reference proteome</keyword>
<organism evidence="2 3">
    <name type="scientific">Cichlidogyrus casuarinus</name>
    <dbReference type="NCBI Taxonomy" id="1844966"/>
    <lineage>
        <taxon>Eukaryota</taxon>
        <taxon>Metazoa</taxon>
        <taxon>Spiralia</taxon>
        <taxon>Lophotrochozoa</taxon>
        <taxon>Platyhelminthes</taxon>
        <taxon>Monogenea</taxon>
        <taxon>Monopisthocotylea</taxon>
        <taxon>Dactylogyridea</taxon>
        <taxon>Ancyrocephalidae</taxon>
        <taxon>Cichlidogyrus</taxon>
    </lineage>
</organism>
<comment type="caution">
    <text evidence="2">The sequence shown here is derived from an EMBL/GenBank/DDBJ whole genome shotgun (WGS) entry which is preliminary data.</text>
</comment>
<reference evidence="2 3" key="1">
    <citation type="submission" date="2024-11" db="EMBL/GenBank/DDBJ databases">
        <title>Adaptive evolution of stress response genes in parasites aligns with host niche diversity.</title>
        <authorList>
            <person name="Hahn C."/>
            <person name="Resl P."/>
        </authorList>
    </citation>
    <scope>NUCLEOTIDE SEQUENCE [LARGE SCALE GENOMIC DNA]</scope>
    <source>
        <strain evidence="2">EGGRZ-B1_66</strain>
        <tissue evidence="2">Body</tissue>
    </source>
</reference>
<feature type="domain" description="CFAP47-like immunoglobulin-like" evidence="1">
    <location>
        <begin position="756"/>
        <end position="896"/>
    </location>
</feature>
<evidence type="ECO:0000313" key="3">
    <source>
        <dbReference type="Proteomes" id="UP001626550"/>
    </source>
</evidence>
<dbReference type="PANTHER" id="PTHR45912:SF3">
    <property type="entry name" value="CILIA- AND FLAGELLA-ASSOCIATED PROTEIN 47"/>
    <property type="match status" value="1"/>
</dbReference>
<dbReference type="Proteomes" id="UP001626550">
    <property type="component" value="Unassembled WGS sequence"/>
</dbReference>
<dbReference type="EMBL" id="JBJKFK010000035">
    <property type="protein sequence ID" value="KAL3320709.1"/>
    <property type="molecule type" value="Genomic_DNA"/>
</dbReference>
<accession>A0ABD2QME6</accession>
<keyword evidence="2" id="KW-0966">Cell projection</keyword>
<evidence type="ECO:0000259" key="1">
    <source>
        <dbReference type="Pfam" id="PF26579"/>
    </source>
</evidence>
<dbReference type="AlphaFoldDB" id="A0ABD2QME6"/>
<sequence>MALSKALFKAIRFHLSEQEMEKRRLAQTLHSKALLAKARDILQLTTCVQQEETATLSVQIDSNWILAPEKIRVPIGNKKKSIFDLPLTLCAKKAGLLHAQIVIKSMDDIRVFKLECIAISKGCKAEMVFTAPLHQSIVQKLPIVNRTCLDWPLKVNLVGASVGFTGPSSWTAKANTTAFYPLTFRANREDQVHGELTLTNTQNGTEHKFSLTGHGLKPLSLGRIRESCVLSSAGSQKIIHVKVPNLTRRKLVFKVCSNFPKGLISSPQPEIVVLPGKTETVALSLCPKRSGTFEGIIAFVTACKTPRNCDSDGEEMPDIGTDSPRTEKRLRDLVRKDAGLLREETTETLKLNECLTSPDDDKPYRVWYEATFLVDSGDPMKTLDISCSCLDCIETEIPFDFIDQSISQLGKMQVKCLHQDLELVKVDASSFTVKFTPSFVGTDTGGVVFYHESVGEFWVRLNLISSEIKETLLPEMVCELGERMTTKLELKNPTNSAFCLTCKVEPLDLFSVSLPSAEKVRFTSAKSTGSNRSNSSKSRRMLYLPAKSSILLNLEYSPNDLGNDEEQIGSVIFASEAIGQWKFRVQGRVLIPSPKDPVIIKVDPGNAVTNLLTFKNPFNYPIVINVSLTPANYAGVVTRLNAPDCEKIFDENSSFKLLLKKCKNIELAGAKNLDIVYSFSPKEMRQYEVVCCLEICKKDSTCWLKDMKHIRWLIPIVGIPEAKLVPVKSKAHSERPEKWKNTCSDPFGFYQEPVYIVARSRTRRKYVLELQLADHVPLAGASDEMLSKQPIKLRSATKEDQQEEKEFSTNISSYTGEFQWTLVKVPQMSTQDFELLNQFLHLQLDQVKDDTETTGIVSIKMSVEFKPARSMECEAILAIRAAAGAIWKFCLNFVATEPAIDDVIRVPAKGLGQPSYIAIKLNSQAEFVHHFK</sequence>
<evidence type="ECO:0000313" key="2">
    <source>
        <dbReference type="EMBL" id="KAL3320709.1"/>
    </source>
</evidence>